<proteinExistence type="predicted"/>
<name>A0A146JY95_9EUKA</name>
<gene>
    <name evidence="1" type="ORF">TPC1_30833</name>
</gene>
<feature type="non-terminal residue" evidence="1">
    <location>
        <position position="1"/>
    </location>
</feature>
<dbReference type="AlphaFoldDB" id="A0A146JY95"/>
<dbReference type="EMBL" id="GDID01006934">
    <property type="protein sequence ID" value="JAP89672.1"/>
    <property type="molecule type" value="Transcribed_RNA"/>
</dbReference>
<organism evidence="1">
    <name type="scientific">Trepomonas sp. PC1</name>
    <dbReference type="NCBI Taxonomy" id="1076344"/>
    <lineage>
        <taxon>Eukaryota</taxon>
        <taxon>Metamonada</taxon>
        <taxon>Diplomonadida</taxon>
        <taxon>Hexamitidae</taxon>
        <taxon>Hexamitinae</taxon>
        <taxon>Trepomonas</taxon>
    </lineage>
</organism>
<evidence type="ECO:0000313" key="1">
    <source>
        <dbReference type="EMBL" id="JAP89672.1"/>
    </source>
</evidence>
<protein>
    <submittedName>
        <fullName evidence="1">Uncharacterized protein</fullName>
    </submittedName>
</protein>
<accession>A0A146JY95</accession>
<sequence length="459" mass="53403">PPAVVWMSIQFMYEALNQVGILSSAGYVVELVPLLIGSIMQSRTKNEMYWLIEAASNHLSALLTLSDDEEVKKYFLSLAPFLQQTFDIIANVNECFEHYGDIYHLIGQLISICVLVDVEQTTQVFCDNFQVFEKSMSNEKHIISLLSLFTDTFQYGGHISEVCFKVIIQIVEQMVIIYMEHYDSANYGEYRIISQTIATLFSNPSILDYETYQPLDLFKQLYQFSVGEDDLVYSFFDPLVCMADYEAETQQNQINQYILDQLNSDQKDINDHILLLQMLCLSVSMPQNFDISMLPKINMNYVSVYDVLVLEIYLKCLFMKQFTDDEDVFQLFNEYQVRAFFNLIPIICNSIRPSNYTLLFQFDLKRLYAVYSQFDDERAQILQFSIDLLSGAIEKEAAEQQLAYFMDKVEWSAEQLNMVAFESREPSRMFQDCQFDVFDSEKLTNIVGENYLISQNSKK</sequence>
<reference evidence="1" key="1">
    <citation type="submission" date="2015-07" db="EMBL/GenBank/DDBJ databases">
        <title>Adaptation to a free-living lifestyle via gene acquisitions in the diplomonad Trepomonas sp. PC1.</title>
        <authorList>
            <person name="Xu F."/>
            <person name="Jerlstrom-Hultqvist J."/>
            <person name="Kolisko M."/>
            <person name="Simpson A.G.B."/>
            <person name="Roger A.J."/>
            <person name="Svard S.G."/>
            <person name="Andersson J.O."/>
        </authorList>
    </citation>
    <scope>NUCLEOTIDE SEQUENCE</scope>
    <source>
        <strain evidence="1">PC1</strain>
    </source>
</reference>